<dbReference type="Pfam" id="PF11611">
    <property type="entry name" value="DUF4352"/>
    <property type="match status" value="1"/>
</dbReference>
<dbReference type="InterPro" id="IPR029051">
    <property type="entry name" value="DUF4352"/>
</dbReference>
<dbReference type="Gene3D" id="2.60.40.1240">
    <property type="match status" value="1"/>
</dbReference>
<gene>
    <name evidence="4" type="ORF">ACFFNX_33830</name>
</gene>
<evidence type="ECO:0000256" key="1">
    <source>
        <dbReference type="ARBA" id="ARBA00022729"/>
    </source>
</evidence>
<dbReference type="EMBL" id="JBHLZP010000349">
    <property type="protein sequence ID" value="MFB9837165.1"/>
    <property type="molecule type" value="Genomic_DNA"/>
</dbReference>
<feature type="domain" description="DUF4352" evidence="3">
    <location>
        <begin position="86"/>
        <end position="172"/>
    </location>
</feature>
<feature type="chain" id="PRO_5046397781" evidence="2">
    <location>
        <begin position="23"/>
        <end position="193"/>
    </location>
</feature>
<comment type="caution">
    <text evidence="4">The sequence shown here is derived from an EMBL/GenBank/DDBJ whole genome shotgun (WGS) entry which is preliminary data.</text>
</comment>
<name>A0ABV5YQ24_9ACTN</name>
<accession>A0ABV5YQ24</accession>
<keyword evidence="1 2" id="KW-0732">Signal</keyword>
<dbReference type="RefSeq" id="WP_378209944.1">
    <property type="nucleotide sequence ID" value="NZ_JBHLZP010000349.1"/>
</dbReference>
<proteinExistence type="predicted"/>
<dbReference type="InterPro" id="IPR029050">
    <property type="entry name" value="Immunoprotect_excell_Ig-like"/>
</dbReference>
<dbReference type="PROSITE" id="PS51257">
    <property type="entry name" value="PROKAR_LIPOPROTEIN"/>
    <property type="match status" value="1"/>
</dbReference>
<dbReference type="Proteomes" id="UP001589627">
    <property type="component" value="Unassembled WGS sequence"/>
</dbReference>
<evidence type="ECO:0000313" key="5">
    <source>
        <dbReference type="Proteomes" id="UP001589627"/>
    </source>
</evidence>
<feature type="signal peptide" evidence="2">
    <location>
        <begin position="1"/>
        <end position="22"/>
    </location>
</feature>
<protein>
    <submittedName>
        <fullName evidence="4">DUF4352 domain-containing protein</fullName>
    </submittedName>
</protein>
<sequence>MNSRYRSLRALAGFGLSAALFAACSGNGSAEKPQESALSPLPTKTTISAALGTTLKLRSGIGTDKPDPNLGPPEIEVAATRFVDPVKATDDPVAKPAPGNRLVAVRFTFTDRSVNPFKTAPDDASVVDGQGKSYQAKVALRLSVSPLIPTVDVPAGGTQTGYIPFEVPQGVSITKVHWAMDLGAGQTGEWKVS</sequence>
<keyword evidence="5" id="KW-1185">Reference proteome</keyword>
<evidence type="ECO:0000256" key="2">
    <source>
        <dbReference type="SAM" id="SignalP"/>
    </source>
</evidence>
<organism evidence="4 5">
    <name type="scientific">Actinoallomurus acaciae</name>
    <dbReference type="NCBI Taxonomy" id="502577"/>
    <lineage>
        <taxon>Bacteria</taxon>
        <taxon>Bacillati</taxon>
        <taxon>Actinomycetota</taxon>
        <taxon>Actinomycetes</taxon>
        <taxon>Streptosporangiales</taxon>
        <taxon>Thermomonosporaceae</taxon>
        <taxon>Actinoallomurus</taxon>
    </lineage>
</organism>
<reference evidence="4 5" key="1">
    <citation type="submission" date="2024-09" db="EMBL/GenBank/DDBJ databases">
        <authorList>
            <person name="Sun Q."/>
            <person name="Mori K."/>
        </authorList>
    </citation>
    <scope>NUCLEOTIDE SEQUENCE [LARGE SCALE GENOMIC DNA]</scope>
    <source>
        <strain evidence="4 5">TBRC 0563</strain>
    </source>
</reference>
<evidence type="ECO:0000313" key="4">
    <source>
        <dbReference type="EMBL" id="MFB9837165.1"/>
    </source>
</evidence>
<evidence type="ECO:0000259" key="3">
    <source>
        <dbReference type="Pfam" id="PF11611"/>
    </source>
</evidence>